<protein>
    <submittedName>
        <fullName evidence="10">Oxidoreductase YdhV</fullName>
        <ecNumber evidence="10">1.-.-.-</ecNumber>
    </submittedName>
</protein>
<dbReference type="Pfam" id="PF01314">
    <property type="entry name" value="AFOR_C"/>
    <property type="match status" value="1"/>
</dbReference>
<dbReference type="InterPro" id="IPR013983">
    <property type="entry name" value="Ald_Fedxn_OxRdtase_N"/>
</dbReference>
<evidence type="ECO:0000256" key="6">
    <source>
        <dbReference type="ARBA" id="ARBA00023004"/>
    </source>
</evidence>
<dbReference type="GO" id="GO:0016625">
    <property type="term" value="F:oxidoreductase activity, acting on the aldehyde or oxo group of donors, iron-sulfur protein as acceptor"/>
    <property type="evidence" value="ECO:0007669"/>
    <property type="project" value="InterPro"/>
</dbReference>
<dbReference type="InterPro" id="IPR036021">
    <property type="entry name" value="Tungsten_al_ferr_oxy-like_C"/>
</dbReference>
<sequence>MTKEKVILHVDLSEGRTWTEPISKQVETAFLGSRGINAKLLWDHVKPGTDPLGPENVLIFGAGKLSGTGAPSSGRTTITCKSPATGLYLKANSGGHWGTNLRYAGYDHLVVHGTAAQPVYIYIEDGRVEIRSAAHLWGKDVRDTTRILREELGEEIEVACIGQAGENLVRMAGVMCSIYNTAARGGVGAVMGSKKLKAIAVKGSGEIVLKDPVTYWKVVQECVKGLLADSGASGLHAYGTSGSVLPLNELRGFAVDNWRRGSHPNLEKISGQTLADKYLKRKVGCNSCILGCHRYTELDHGQYAGCYSGGPELETLGSLGCGCGVYEWEYILKGNELCNIYGMDTISVGNVIAWAMECYERGVLTKKDTGGLELTWGNGEAVVEMVRQIAFREGLGNLLAEGVRRAAQQVGQDSWKWAIEVKGLEQSRVDTRKAMAYALAFAVNPRGADHLHTETFAEFGLSPEARAIIKDITGDEKYANPYSIDKRAEIVRWHEDCYAVTDCLGFCAFTTTALFGVTPDRMARLFAAATGLEMSEEEIMKAGRRIMNLEKAFNVREGASRQDDTAPWRLLNEPAPDLPEGATVLSQEKLDEMLDAYYTLHNWDLKTSWPKRETLVELGLDEVARELEAMGKLPG</sequence>
<comment type="cofactor">
    <cofactor evidence="8">
        <name>tungstopterin</name>
        <dbReference type="ChEBI" id="CHEBI:30402"/>
    </cofactor>
</comment>
<reference evidence="10 12" key="1">
    <citation type="submission" date="2016-08" db="EMBL/GenBank/DDBJ databases">
        <title>Moorella thermoacetica DSM 103132.</title>
        <authorList>
            <person name="Jendresen C.B."/>
            <person name="Redl S.M."/>
            <person name="Jensen T.O."/>
            <person name="Nielsen A.T."/>
        </authorList>
    </citation>
    <scope>NUCLEOTIDE SEQUENCE [LARGE SCALE GENOMIC DNA]</scope>
    <source>
        <strain evidence="10 12">DSM 103132</strain>
    </source>
</reference>
<dbReference type="Gene3D" id="1.10.599.10">
    <property type="entry name" value="Aldehyde Ferredoxin Oxidoreductase Protein, subunit A, domain 3"/>
    <property type="match status" value="1"/>
</dbReference>
<dbReference type="PANTHER" id="PTHR30038:SF0">
    <property type="entry name" value="TUNGSTEN-CONTAINING ALDEHYDE FERREDOXIN OXIDOREDUCTASE"/>
    <property type="match status" value="1"/>
</dbReference>
<comment type="similarity">
    <text evidence="2">Belongs to the AOR/FOR family.</text>
</comment>
<dbReference type="Gene3D" id="1.10.569.10">
    <property type="entry name" value="Aldehyde Ferredoxin Oxidoreductase Protein, subunit A, domain 2"/>
    <property type="match status" value="1"/>
</dbReference>
<dbReference type="GO" id="GO:0051539">
    <property type="term" value="F:4 iron, 4 sulfur cluster binding"/>
    <property type="evidence" value="ECO:0007669"/>
    <property type="project" value="UniProtKB-KW"/>
</dbReference>
<dbReference type="GO" id="GO:0046872">
    <property type="term" value="F:metal ion binding"/>
    <property type="evidence" value="ECO:0007669"/>
    <property type="project" value="UniProtKB-KW"/>
</dbReference>
<dbReference type="SUPFAM" id="SSF48310">
    <property type="entry name" value="Aldehyde ferredoxin oxidoreductase, C-terminal domains"/>
    <property type="match status" value="1"/>
</dbReference>
<keyword evidence="7" id="KW-0411">Iron-sulfur</keyword>
<evidence type="ECO:0000256" key="5">
    <source>
        <dbReference type="ARBA" id="ARBA00023002"/>
    </source>
</evidence>
<dbReference type="EMBL" id="CP017019">
    <property type="protein sequence ID" value="AOQ25114.1"/>
    <property type="molecule type" value="Genomic_DNA"/>
</dbReference>
<dbReference type="Proteomes" id="UP000094598">
    <property type="component" value="Chromosome"/>
</dbReference>
<keyword evidence="3" id="KW-0004">4Fe-4S</keyword>
<dbReference type="InterPro" id="IPR013984">
    <property type="entry name" value="Ald_Fedxn_OxRdtase_dom2"/>
</dbReference>
<feature type="domain" description="Aldehyde ferredoxin oxidoreductase N-terminal" evidence="9">
    <location>
        <begin position="6"/>
        <end position="205"/>
    </location>
</feature>
<proteinExistence type="inferred from homology"/>
<dbReference type="InterPro" id="IPR036503">
    <property type="entry name" value="Ald_Fedxn_OxRdtase_N_sf"/>
</dbReference>
<organism evidence="10 12">
    <name type="scientific">Neomoorella thermoacetica</name>
    <name type="common">Clostridium thermoaceticum</name>
    <dbReference type="NCBI Taxonomy" id="1525"/>
    <lineage>
        <taxon>Bacteria</taxon>
        <taxon>Bacillati</taxon>
        <taxon>Bacillota</taxon>
        <taxon>Clostridia</taxon>
        <taxon>Neomoorellales</taxon>
        <taxon>Neomoorellaceae</taxon>
        <taxon>Neomoorella</taxon>
    </lineage>
</organism>
<evidence type="ECO:0000256" key="2">
    <source>
        <dbReference type="ARBA" id="ARBA00011032"/>
    </source>
</evidence>
<dbReference type="Gene3D" id="3.60.9.10">
    <property type="entry name" value="Aldehyde ferredoxin oxidoreductase, N-terminal domain"/>
    <property type="match status" value="1"/>
</dbReference>
<dbReference type="Proteomes" id="UP000322283">
    <property type="component" value="Unassembled WGS sequence"/>
</dbReference>
<dbReference type="PANTHER" id="PTHR30038">
    <property type="entry name" value="ALDEHYDE FERREDOXIN OXIDOREDUCTASE"/>
    <property type="match status" value="1"/>
</dbReference>
<dbReference type="InterPro" id="IPR051919">
    <property type="entry name" value="W-dependent_AOR"/>
</dbReference>
<keyword evidence="13" id="KW-1185">Reference proteome</keyword>
<evidence type="ECO:0000256" key="1">
    <source>
        <dbReference type="ARBA" id="ARBA00001966"/>
    </source>
</evidence>
<dbReference type="InterPro" id="IPR001203">
    <property type="entry name" value="OxRdtase_Ald_Fedxn_C"/>
</dbReference>
<evidence type="ECO:0000256" key="4">
    <source>
        <dbReference type="ARBA" id="ARBA00022723"/>
    </source>
</evidence>
<evidence type="ECO:0000313" key="13">
    <source>
        <dbReference type="Proteomes" id="UP000322283"/>
    </source>
</evidence>
<gene>
    <name evidence="10" type="primary">ydhV_4</name>
    <name evidence="11" type="synonym">ydhV_1</name>
    <name evidence="10" type="ORF">Maut_02698</name>
    <name evidence="11" type="ORF">MTAT_00880</name>
</gene>
<comment type="cofactor">
    <cofactor evidence="1">
        <name>[4Fe-4S] cluster</name>
        <dbReference type="ChEBI" id="CHEBI:49883"/>
    </cofactor>
</comment>
<evidence type="ECO:0000259" key="9">
    <source>
        <dbReference type="SMART" id="SM00790"/>
    </source>
</evidence>
<dbReference type="SMART" id="SM00790">
    <property type="entry name" value="AFOR_N"/>
    <property type="match status" value="1"/>
</dbReference>
<dbReference type="EMBL" id="VCDX01000001">
    <property type="protein sequence ID" value="TYL15355.1"/>
    <property type="molecule type" value="Genomic_DNA"/>
</dbReference>
<dbReference type="AlphaFoldDB" id="A0AAC9HJH5"/>
<keyword evidence="6" id="KW-0408">Iron</keyword>
<accession>A0AAC9HJH5</accession>
<reference evidence="11 13" key="2">
    <citation type="submission" date="2019-05" db="EMBL/GenBank/DDBJ databases">
        <title>Genome sequence of Moorella thermoacetica ATCC 33924.</title>
        <authorList>
            <person name="Poehlein A."/>
            <person name="Bengelsdorf F.R."/>
            <person name="Duerre P."/>
            <person name="Daniel R."/>
        </authorList>
    </citation>
    <scope>NUCLEOTIDE SEQUENCE [LARGE SCALE GENOMIC DNA]</scope>
    <source>
        <strain evidence="11 13">ATCC 33924</strain>
    </source>
</reference>
<dbReference type="GO" id="GO:0009055">
    <property type="term" value="F:electron transfer activity"/>
    <property type="evidence" value="ECO:0007669"/>
    <property type="project" value="InterPro"/>
</dbReference>
<keyword evidence="5 10" id="KW-0560">Oxidoreductase</keyword>
<keyword evidence="4" id="KW-0479">Metal-binding</keyword>
<dbReference type="RefSeq" id="WP_069591042.1">
    <property type="nucleotide sequence ID" value="NZ_CP017019.1"/>
</dbReference>
<evidence type="ECO:0000313" key="10">
    <source>
        <dbReference type="EMBL" id="AOQ25114.1"/>
    </source>
</evidence>
<dbReference type="EC" id="1.-.-.-" evidence="10"/>
<dbReference type="SUPFAM" id="SSF56228">
    <property type="entry name" value="Aldehyde ferredoxin oxidoreductase, N-terminal domain"/>
    <property type="match status" value="1"/>
</dbReference>
<evidence type="ECO:0000313" key="12">
    <source>
        <dbReference type="Proteomes" id="UP000094598"/>
    </source>
</evidence>
<evidence type="ECO:0000256" key="3">
    <source>
        <dbReference type="ARBA" id="ARBA00022485"/>
    </source>
</evidence>
<dbReference type="InterPro" id="IPR013985">
    <property type="entry name" value="Ald_Fedxn_OxRdtase_dom3"/>
</dbReference>
<evidence type="ECO:0000313" key="11">
    <source>
        <dbReference type="EMBL" id="TYL15355.1"/>
    </source>
</evidence>
<dbReference type="Pfam" id="PF02730">
    <property type="entry name" value="AFOR_N"/>
    <property type="match status" value="1"/>
</dbReference>
<evidence type="ECO:0000256" key="8">
    <source>
        <dbReference type="ARBA" id="ARBA00049934"/>
    </source>
</evidence>
<evidence type="ECO:0000256" key="7">
    <source>
        <dbReference type="ARBA" id="ARBA00023014"/>
    </source>
</evidence>
<name>A0AAC9HJH5_NEOTH</name>